<dbReference type="HOGENOM" id="CLU_655786_0_0_1"/>
<evidence type="ECO:0000313" key="1">
    <source>
        <dbReference type="EMBL" id="EPZ32770.1"/>
    </source>
</evidence>
<name>A0A075ARG4_ROZAC</name>
<reference evidence="1 2" key="1">
    <citation type="journal article" date="2013" name="Curr. Biol.">
        <title>Shared signatures of parasitism and phylogenomics unite Cryptomycota and microsporidia.</title>
        <authorList>
            <person name="James T.Y."/>
            <person name="Pelin A."/>
            <person name="Bonen L."/>
            <person name="Ahrendt S."/>
            <person name="Sain D."/>
            <person name="Corradi N."/>
            <person name="Stajich J.E."/>
        </authorList>
    </citation>
    <scope>NUCLEOTIDE SEQUENCE [LARGE SCALE GENOMIC DNA]</scope>
    <source>
        <strain evidence="1 2">CSF55</strain>
    </source>
</reference>
<evidence type="ECO:0000313" key="2">
    <source>
        <dbReference type="Proteomes" id="UP000030755"/>
    </source>
</evidence>
<proteinExistence type="predicted"/>
<organism evidence="1 2">
    <name type="scientific">Rozella allomycis (strain CSF55)</name>
    <dbReference type="NCBI Taxonomy" id="988480"/>
    <lineage>
        <taxon>Eukaryota</taxon>
        <taxon>Fungi</taxon>
        <taxon>Fungi incertae sedis</taxon>
        <taxon>Cryptomycota</taxon>
        <taxon>Cryptomycota incertae sedis</taxon>
        <taxon>Rozella</taxon>
    </lineage>
</organism>
<dbReference type="Proteomes" id="UP000030755">
    <property type="component" value="Unassembled WGS sequence"/>
</dbReference>
<sequence length="419" mass="48680">MATLKVYYPEPLRTTKSDLSIDSRRSSATGTSKLSKAPTILSKTNIFEQMEYVNNVLENFNSKKATINQSISDLHLETMTQSTMVQNKRLEEILSLENLETNESGKVTFYQIAGGSNNLTKDSSLIEGILNEIDNLVESAKDFEHAKEKKPLQQDEMQALLDSTMKQKEKPKAKSKIEKVKSEIDIDTPNSVQPTNTLEQSVADDFFAPYFTNTSALEPEVKKVTRRSIRAISNDLDRKIHLLKTNPVALDAFSDRIGNGQIPMSKDNLKRIIKEDHASKNLSKVAKNKKILKEYSPEKQQKTLEQRRIRNDERIALVLERRDKIERERIENVVKQREQRELYRMSVKTKLEIEYENRMRQQVQKWSTLIILFSKLEIMRQTLTVKIFEPAFIRQVMKNRRRYHRKDLLLLKYRDSGGK</sequence>
<accession>A0A075ARG4</accession>
<dbReference type="EMBL" id="KE561117">
    <property type="protein sequence ID" value="EPZ32770.1"/>
    <property type="molecule type" value="Genomic_DNA"/>
</dbReference>
<protein>
    <submittedName>
        <fullName evidence="1">Uncharacterized protein</fullName>
    </submittedName>
</protein>
<dbReference type="AlphaFoldDB" id="A0A075ARG4"/>
<gene>
    <name evidence="1" type="ORF">O9G_000845</name>
</gene>
<keyword evidence="2" id="KW-1185">Reference proteome</keyword>